<dbReference type="EMBL" id="LR215050">
    <property type="protein sequence ID" value="VEU83310.1"/>
    <property type="molecule type" value="Genomic_DNA"/>
</dbReference>
<dbReference type="InterPro" id="IPR043129">
    <property type="entry name" value="ATPase_NBD"/>
</dbReference>
<dbReference type="PANTHER" id="PTHR43190">
    <property type="entry name" value="N-ACETYL-D-GLUCOSAMINE KINASE"/>
    <property type="match status" value="1"/>
</dbReference>
<organism evidence="2 3">
    <name type="scientific">Acholeplasma hippikon</name>
    <dbReference type="NCBI Taxonomy" id="264636"/>
    <lineage>
        <taxon>Bacteria</taxon>
        <taxon>Bacillati</taxon>
        <taxon>Mycoplasmatota</taxon>
        <taxon>Mollicutes</taxon>
        <taxon>Acholeplasmatales</taxon>
        <taxon>Acholeplasmataceae</taxon>
        <taxon>Acholeplasma</taxon>
    </lineage>
</organism>
<dbReference type="AlphaFoldDB" id="A0A449BLJ3"/>
<dbReference type="RefSeq" id="WP_035368787.1">
    <property type="nucleotide sequence ID" value="NZ_LR215050.1"/>
</dbReference>
<proteinExistence type="predicted"/>
<sequence length="302" mass="33573">MKYFLGIDGGGTKTKVIIINENEKIIYESIGGPSSIDTVPLYLTYQNIYESLKPFLDKNDIELAGVFAGLGGIVFKDDKEKVKDILKQLPCVTSETKIKVENDMYNALYSGLLFDEGMCLICGTGMVAFGLDKQNNRHKAGGWGYKEGELGSGYHLGMEAIRYMIRCFDGRYQVDSFAKDIAFELNLSEASDIIPIMDELHNNRTKVASLAPFVTKYANLDHEFASIIVERATSELALAIEAVFHRLKLHHPKIVIVGSLGNVDGKFKNLLHKKIKRINEHIEILKPAVDPALAAALYAIKL</sequence>
<evidence type="ECO:0000313" key="3">
    <source>
        <dbReference type="Proteomes" id="UP000290909"/>
    </source>
</evidence>
<dbReference type="Pfam" id="PF01869">
    <property type="entry name" value="BcrAD_BadFG"/>
    <property type="match status" value="1"/>
</dbReference>
<gene>
    <name evidence="2" type="ORF">NCTC10172_01385</name>
</gene>
<dbReference type="STRING" id="1408416.GCA_000702765_00549"/>
<feature type="domain" description="ATPase BadF/BadG/BcrA/BcrD type" evidence="1">
    <location>
        <begin position="5"/>
        <end position="299"/>
    </location>
</feature>
<keyword evidence="3" id="KW-1185">Reference proteome</keyword>
<dbReference type="Gene3D" id="3.30.420.40">
    <property type="match status" value="2"/>
</dbReference>
<name>A0A449BLJ3_9MOLU</name>
<accession>A0A449BLJ3</accession>
<dbReference type="CDD" id="cd24007">
    <property type="entry name" value="ASKHA_NBD_eukNAGK-like"/>
    <property type="match status" value="1"/>
</dbReference>
<reference evidence="2 3" key="1">
    <citation type="submission" date="2019-01" db="EMBL/GenBank/DDBJ databases">
        <authorList>
            <consortium name="Pathogen Informatics"/>
        </authorList>
    </citation>
    <scope>NUCLEOTIDE SEQUENCE [LARGE SCALE GENOMIC DNA]</scope>
    <source>
        <strain evidence="2 3">NCTC10172</strain>
    </source>
</reference>
<dbReference type="KEGG" id="ahk:NCTC10172_01385"/>
<dbReference type="SUPFAM" id="SSF53067">
    <property type="entry name" value="Actin-like ATPase domain"/>
    <property type="match status" value="2"/>
</dbReference>
<dbReference type="InterPro" id="IPR002731">
    <property type="entry name" value="ATPase_BadF"/>
</dbReference>
<dbReference type="Proteomes" id="UP000290909">
    <property type="component" value="Chromosome"/>
</dbReference>
<evidence type="ECO:0000259" key="1">
    <source>
        <dbReference type="Pfam" id="PF01869"/>
    </source>
</evidence>
<protein>
    <submittedName>
        <fullName evidence="2">BadF/BadG/BcrA/BcrD ATPase family</fullName>
    </submittedName>
</protein>
<dbReference type="PANTHER" id="PTHR43190:SF3">
    <property type="entry name" value="N-ACETYL-D-GLUCOSAMINE KINASE"/>
    <property type="match status" value="1"/>
</dbReference>
<dbReference type="InterPro" id="IPR052519">
    <property type="entry name" value="Euk-type_GlcNAc_Kinase"/>
</dbReference>
<evidence type="ECO:0000313" key="2">
    <source>
        <dbReference type="EMBL" id="VEU83310.1"/>
    </source>
</evidence>